<keyword evidence="2" id="KW-0378">Hydrolase</keyword>
<dbReference type="Pfam" id="PF00753">
    <property type="entry name" value="Lactamase_B"/>
    <property type="match status" value="1"/>
</dbReference>
<protein>
    <submittedName>
        <fullName evidence="2">Hydroxyacylglutathione hydrolase</fullName>
    </submittedName>
</protein>
<feature type="domain" description="Metallo-beta-lactamase" evidence="1">
    <location>
        <begin position="24"/>
        <end position="176"/>
    </location>
</feature>
<dbReference type="GO" id="GO:0016787">
    <property type="term" value="F:hydrolase activity"/>
    <property type="evidence" value="ECO:0007669"/>
    <property type="project" value="UniProtKB-KW"/>
</dbReference>
<evidence type="ECO:0000313" key="2">
    <source>
        <dbReference type="EMBL" id="CUQ75604.1"/>
    </source>
</evidence>
<evidence type="ECO:0000313" key="3">
    <source>
        <dbReference type="Proteomes" id="UP000095621"/>
    </source>
</evidence>
<gene>
    <name evidence="2" type="ORF">ERS852490_00608</name>
</gene>
<dbReference type="InterPro" id="IPR036866">
    <property type="entry name" value="RibonucZ/Hydroxyglut_hydro"/>
</dbReference>
<evidence type="ECO:0000259" key="1">
    <source>
        <dbReference type="SMART" id="SM00849"/>
    </source>
</evidence>
<reference evidence="2 3" key="1">
    <citation type="submission" date="2015-09" db="EMBL/GenBank/DDBJ databases">
        <authorList>
            <consortium name="Pathogen Informatics"/>
        </authorList>
    </citation>
    <scope>NUCLEOTIDE SEQUENCE [LARGE SCALE GENOMIC DNA]</scope>
    <source>
        <strain evidence="2 3">2789STDY5834875</strain>
    </source>
</reference>
<name>A0A174YKE8_9FIRM</name>
<dbReference type="SUPFAM" id="SSF56281">
    <property type="entry name" value="Metallo-hydrolase/oxidoreductase"/>
    <property type="match status" value="1"/>
</dbReference>
<organism evidence="2 3">
    <name type="scientific">Lachnospira eligens</name>
    <dbReference type="NCBI Taxonomy" id="39485"/>
    <lineage>
        <taxon>Bacteria</taxon>
        <taxon>Bacillati</taxon>
        <taxon>Bacillota</taxon>
        <taxon>Clostridia</taxon>
        <taxon>Lachnospirales</taxon>
        <taxon>Lachnospiraceae</taxon>
        <taxon>Lachnospira</taxon>
    </lineage>
</organism>
<accession>A0A174YKE8</accession>
<dbReference type="OrthoDB" id="9802248at2"/>
<dbReference type="RefSeq" id="WP_055214558.1">
    <property type="nucleotide sequence ID" value="NZ_CZBU01000001.1"/>
</dbReference>
<sequence>MDECNIIRLNNLISYISPTENPLSANVVMIQGKEALWLYDVGNHPDIPQVIEQFRDGRNVNVILSHFHEDHTGDLPDIAYNEIYQGKYTYRHTEKGVIVQENIYIQDGDVSLHIFPLPSSHAKGCVALEVNEEWCFLGDALYAMQKCGHNLYNAGILKDEMNVLQNIKAEKFMLSHRTPFEKPKGIIMRWLGEIYDRRVKGEVYIEV</sequence>
<dbReference type="Proteomes" id="UP000095621">
    <property type="component" value="Unassembled WGS sequence"/>
</dbReference>
<dbReference type="Gene3D" id="3.60.15.10">
    <property type="entry name" value="Ribonuclease Z/Hydroxyacylglutathione hydrolase-like"/>
    <property type="match status" value="1"/>
</dbReference>
<dbReference type="InterPro" id="IPR001279">
    <property type="entry name" value="Metallo-B-lactamas"/>
</dbReference>
<dbReference type="CDD" id="cd06262">
    <property type="entry name" value="metallo-hydrolase-like_MBL-fold"/>
    <property type="match status" value="1"/>
</dbReference>
<dbReference type="EMBL" id="CZBU01000001">
    <property type="protein sequence ID" value="CUQ75604.1"/>
    <property type="molecule type" value="Genomic_DNA"/>
</dbReference>
<proteinExistence type="predicted"/>
<dbReference type="SMART" id="SM00849">
    <property type="entry name" value="Lactamase_B"/>
    <property type="match status" value="1"/>
</dbReference>
<dbReference type="AlphaFoldDB" id="A0A174YKE8"/>